<gene>
    <name evidence="3" type="ORF">FIBSPDRAFT_479935</name>
</gene>
<feature type="compositionally biased region" description="Basic and acidic residues" evidence="2">
    <location>
        <begin position="88"/>
        <end position="97"/>
    </location>
</feature>
<dbReference type="Proteomes" id="UP000076532">
    <property type="component" value="Unassembled WGS sequence"/>
</dbReference>
<proteinExistence type="predicted"/>
<feature type="coiled-coil region" evidence="1">
    <location>
        <begin position="155"/>
        <end position="201"/>
    </location>
</feature>
<organism evidence="3 4">
    <name type="scientific">Athelia psychrophila</name>
    <dbReference type="NCBI Taxonomy" id="1759441"/>
    <lineage>
        <taxon>Eukaryota</taxon>
        <taxon>Fungi</taxon>
        <taxon>Dikarya</taxon>
        <taxon>Basidiomycota</taxon>
        <taxon>Agaricomycotina</taxon>
        <taxon>Agaricomycetes</taxon>
        <taxon>Agaricomycetidae</taxon>
        <taxon>Atheliales</taxon>
        <taxon>Atheliaceae</taxon>
        <taxon>Athelia</taxon>
    </lineage>
</organism>
<evidence type="ECO:0000313" key="4">
    <source>
        <dbReference type="Proteomes" id="UP000076532"/>
    </source>
</evidence>
<feature type="compositionally biased region" description="Basic residues" evidence="2">
    <location>
        <begin position="98"/>
        <end position="113"/>
    </location>
</feature>
<dbReference type="AlphaFoldDB" id="A0A166VD72"/>
<accession>A0A166VD72</accession>
<dbReference type="EMBL" id="KV417485">
    <property type="protein sequence ID" value="KZP32603.1"/>
    <property type="molecule type" value="Genomic_DNA"/>
</dbReference>
<keyword evidence="1" id="KW-0175">Coiled coil</keyword>
<name>A0A166VD72_9AGAM</name>
<evidence type="ECO:0000256" key="2">
    <source>
        <dbReference type="SAM" id="MobiDB-lite"/>
    </source>
</evidence>
<reference evidence="3 4" key="1">
    <citation type="journal article" date="2016" name="Mol. Biol. Evol.">
        <title>Comparative Genomics of Early-Diverging Mushroom-Forming Fungi Provides Insights into the Origins of Lignocellulose Decay Capabilities.</title>
        <authorList>
            <person name="Nagy L.G."/>
            <person name="Riley R."/>
            <person name="Tritt A."/>
            <person name="Adam C."/>
            <person name="Daum C."/>
            <person name="Floudas D."/>
            <person name="Sun H."/>
            <person name="Yadav J.S."/>
            <person name="Pangilinan J."/>
            <person name="Larsson K.H."/>
            <person name="Matsuura K."/>
            <person name="Barry K."/>
            <person name="Labutti K."/>
            <person name="Kuo R."/>
            <person name="Ohm R.A."/>
            <person name="Bhattacharya S.S."/>
            <person name="Shirouzu T."/>
            <person name="Yoshinaga Y."/>
            <person name="Martin F.M."/>
            <person name="Grigoriev I.V."/>
            <person name="Hibbett D.S."/>
        </authorList>
    </citation>
    <scope>NUCLEOTIDE SEQUENCE [LARGE SCALE GENOMIC DNA]</scope>
    <source>
        <strain evidence="3 4">CBS 109695</strain>
    </source>
</reference>
<evidence type="ECO:0000313" key="3">
    <source>
        <dbReference type="EMBL" id="KZP32603.1"/>
    </source>
</evidence>
<feature type="region of interest" description="Disordered" evidence="2">
    <location>
        <begin position="12"/>
        <end position="113"/>
    </location>
</feature>
<protein>
    <submittedName>
        <fullName evidence="3">Uncharacterized protein</fullName>
    </submittedName>
</protein>
<evidence type="ECO:0000256" key="1">
    <source>
        <dbReference type="SAM" id="Coils"/>
    </source>
</evidence>
<keyword evidence="4" id="KW-1185">Reference proteome</keyword>
<sequence>MASFRFWISESANNSTCTQRPAQKNPLRQSSVIRSAPSGFKTRETITNSRRTRRIEHHDAGSESDEEYDNRKRRYSGHGADTTVVHNRPSDRSEYGTRRRSKSHQRSTAKRQRTQITNAITSNPRDVIGMMGESDSDEFSDTTVSVSRSVTGQTLAEAAAELRHWKILAEKAEVNALRKKVNQVKAEIQYYKKKVRDITERLNV</sequence>
<feature type="compositionally biased region" description="Polar residues" evidence="2">
    <location>
        <begin position="12"/>
        <end position="33"/>
    </location>
</feature>